<dbReference type="PIRSF" id="PIRSF000521">
    <property type="entry name" value="Transaminase_4ab_Lys_Orn"/>
    <property type="match status" value="1"/>
</dbReference>
<dbReference type="GO" id="GO:0005737">
    <property type="term" value="C:cytoplasm"/>
    <property type="evidence" value="ECO:0007669"/>
    <property type="project" value="UniProtKB-SubCell"/>
</dbReference>
<feature type="binding site" evidence="6">
    <location>
        <begin position="219"/>
        <end position="222"/>
    </location>
    <ligand>
        <name>pyridoxal 5'-phosphate</name>
        <dbReference type="ChEBI" id="CHEBI:597326"/>
    </ligand>
</feature>
<feature type="binding site" evidence="6">
    <location>
        <position position="275"/>
    </location>
    <ligand>
        <name>substrate</name>
    </ligand>
</feature>
<dbReference type="GO" id="GO:0019878">
    <property type="term" value="P:lysine biosynthetic process via aminoadipic acid"/>
    <property type="evidence" value="ECO:0007669"/>
    <property type="project" value="UniProtKB-UniRule"/>
</dbReference>
<dbReference type="Pfam" id="PF00202">
    <property type="entry name" value="Aminotran_3"/>
    <property type="match status" value="1"/>
</dbReference>
<dbReference type="HOGENOM" id="CLU_016922_10_0_0"/>
<comment type="subunit">
    <text evidence="6">Homodimer.</text>
</comment>
<dbReference type="EC" id="2.6.1.118" evidence="6"/>
<evidence type="ECO:0000313" key="8">
    <source>
        <dbReference type="Proteomes" id="UP000054010"/>
    </source>
</evidence>
<keyword evidence="6" id="KW-0457">Lysine biosynthesis</keyword>
<keyword evidence="2 6" id="KW-0032">Aminotransferase</keyword>
<comment type="cofactor">
    <cofactor evidence="6">
        <name>pyridoxal 5'-phosphate</name>
        <dbReference type="ChEBI" id="CHEBI:597326"/>
    </cofactor>
    <text evidence="6">Binds 1 pyridoxal phosphate per subunit.</text>
</comment>
<comment type="caution">
    <text evidence="7">The sequence shown here is derived from an EMBL/GenBank/DDBJ whole genome shotgun (WGS) entry which is preliminary data.</text>
</comment>
<comment type="subcellular location">
    <subcellularLocation>
        <location evidence="6">Cytoplasm</location>
    </subcellularLocation>
</comment>
<dbReference type="Gene3D" id="3.90.1150.10">
    <property type="entry name" value="Aspartate Aminotransferase, domain 1"/>
    <property type="match status" value="1"/>
</dbReference>
<evidence type="ECO:0000256" key="2">
    <source>
        <dbReference type="ARBA" id="ARBA00022576"/>
    </source>
</evidence>
<accession>E1I9T6</accession>
<dbReference type="InterPro" id="IPR037537">
    <property type="entry name" value="LysJ"/>
</dbReference>
<dbReference type="InterPro" id="IPR050103">
    <property type="entry name" value="Class-III_PLP-dep_AT"/>
</dbReference>
<dbReference type="PANTHER" id="PTHR11986:SF79">
    <property type="entry name" value="ACETYLORNITHINE AMINOTRANSFERASE, MITOCHONDRIAL"/>
    <property type="match status" value="1"/>
</dbReference>
<dbReference type="InterPro" id="IPR049704">
    <property type="entry name" value="Aminotrans_3_PPA_site"/>
</dbReference>
<comment type="catalytic activity">
    <reaction evidence="6">
        <text>[amino-group carrier protein]-C-terminal-gamma-(L-lysyl)-L-glutamate + 2-oxoglutarate = [amino-group carrier protein]-C-terminal-N-(1-carboxy-5-oxopentan-1-yl)-L-glutamine + L-glutamate</text>
        <dbReference type="Rhea" id="RHEA:41952"/>
        <dbReference type="Rhea" id="RHEA-COMP:9714"/>
        <dbReference type="Rhea" id="RHEA-COMP:9715"/>
        <dbReference type="ChEBI" id="CHEBI:16810"/>
        <dbReference type="ChEBI" id="CHEBI:29985"/>
        <dbReference type="ChEBI" id="CHEBI:78501"/>
        <dbReference type="ChEBI" id="CHEBI:78526"/>
        <dbReference type="EC" id="2.6.1.118"/>
    </reaction>
</comment>
<evidence type="ECO:0000256" key="1">
    <source>
        <dbReference type="ARBA" id="ARBA00022490"/>
    </source>
</evidence>
<dbReference type="NCBIfam" id="TIGR00707">
    <property type="entry name" value="argD"/>
    <property type="match status" value="1"/>
</dbReference>
<feature type="binding site" evidence="6">
    <location>
        <begin position="107"/>
        <end position="108"/>
    </location>
    <ligand>
        <name>pyridoxal 5'-phosphate</name>
        <dbReference type="ChEBI" id="CHEBI:597326"/>
    </ligand>
</feature>
<dbReference type="GO" id="GO:0030170">
    <property type="term" value="F:pyridoxal phosphate binding"/>
    <property type="evidence" value="ECO:0007669"/>
    <property type="project" value="InterPro"/>
</dbReference>
<dbReference type="Gene3D" id="3.40.640.10">
    <property type="entry name" value="Type I PLP-dependent aspartate aminotransferase-like (Major domain)"/>
    <property type="match status" value="1"/>
</dbReference>
<dbReference type="CDD" id="cd00610">
    <property type="entry name" value="OAT_like"/>
    <property type="match status" value="1"/>
</dbReference>
<dbReference type="STRING" id="765420.OSCT_0087"/>
<dbReference type="InterPro" id="IPR015422">
    <property type="entry name" value="PyrdxlP-dep_Trfase_small"/>
</dbReference>
<keyword evidence="8" id="KW-1185">Reference proteome</keyword>
<evidence type="ECO:0000256" key="5">
    <source>
        <dbReference type="ARBA" id="ARBA00022898"/>
    </source>
</evidence>
<dbReference type="InterPro" id="IPR004636">
    <property type="entry name" value="AcOrn/SuccOrn_fam"/>
</dbReference>
<dbReference type="HAMAP" id="MF_02084">
    <property type="entry name" value="LysJ_aminotrans_3"/>
    <property type="match status" value="1"/>
</dbReference>
<organism evidence="7 8">
    <name type="scientific">Oscillochloris trichoides DG-6</name>
    <dbReference type="NCBI Taxonomy" id="765420"/>
    <lineage>
        <taxon>Bacteria</taxon>
        <taxon>Bacillati</taxon>
        <taxon>Chloroflexota</taxon>
        <taxon>Chloroflexia</taxon>
        <taxon>Chloroflexales</taxon>
        <taxon>Chloroflexineae</taxon>
        <taxon>Oscillochloridaceae</taxon>
        <taxon>Oscillochloris</taxon>
    </lineage>
</organism>
<reference evidence="7 8" key="1">
    <citation type="journal article" date="2011" name="J. Bacteriol.">
        <title>Draft genome sequence of the anoxygenic filamentous phototrophic bacterium Oscillochloris trichoides subsp. DG-6.</title>
        <authorList>
            <person name="Kuznetsov B.B."/>
            <person name="Ivanovsky R.N."/>
            <person name="Keppen O.I."/>
            <person name="Sukhacheva M.V."/>
            <person name="Bumazhkin B.K."/>
            <person name="Patutina E.O."/>
            <person name="Beletsky A.V."/>
            <person name="Mardanov A.V."/>
            <person name="Baslerov R.V."/>
            <person name="Panteleeva A.N."/>
            <person name="Kolganova T.V."/>
            <person name="Ravin N.V."/>
            <person name="Skryabin K.G."/>
        </authorList>
    </citation>
    <scope>NUCLEOTIDE SEQUENCE [LARGE SCALE GENOMIC DNA]</scope>
    <source>
        <strain evidence="7 8">DG-6</strain>
    </source>
</reference>
<dbReference type="Proteomes" id="UP000054010">
    <property type="component" value="Unassembled WGS sequence"/>
</dbReference>
<keyword evidence="4 6" id="KW-0808">Transferase</keyword>
<comment type="similarity">
    <text evidence="6">Belongs to the class-III pyridoxal-phosphate-dependent aminotransferase family. LysJ subfamily.</text>
</comment>
<dbReference type="GO" id="GO:0006526">
    <property type="term" value="P:L-arginine biosynthetic process"/>
    <property type="evidence" value="ECO:0007669"/>
    <property type="project" value="UniProtKB-ARBA"/>
</dbReference>
<feature type="binding site" evidence="6">
    <location>
        <position position="137"/>
    </location>
    <ligand>
        <name>substrate</name>
    </ligand>
</feature>
<dbReference type="InterPro" id="IPR005814">
    <property type="entry name" value="Aminotrans_3"/>
</dbReference>
<dbReference type="GO" id="GO:0042802">
    <property type="term" value="F:identical protein binding"/>
    <property type="evidence" value="ECO:0007669"/>
    <property type="project" value="TreeGrafter"/>
</dbReference>
<feature type="binding site" evidence="6">
    <location>
        <position position="276"/>
    </location>
    <ligand>
        <name>pyridoxal 5'-phosphate</name>
        <dbReference type="ChEBI" id="CHEBI:597326"/>
    </ligand>
</feature>
<keyword evidence="5 6" id="KW-0663">Pyridoxal phosphate</keyword>
<dbReference type="PROSITE" id="PS00600">
    <property type="entry name" value="AA_TRANSFER_CLASS_3"/>
    <property type="match status" value="1"/>
</dbReference>
<dbReference type="eggNOG" id="COG4992">
    <property type="taxonomic scope" value="Bacteria"/>
</dbReference>
<dbReference type="EMBL" id="ADVR01000003">
    <property type="protein sequence ID" value="EFO81938.1"/>
    <property type="molecule type" value="Genomic_DNA"/>
</dbReference>
<comment type="pathway">
    <text evidence="6">Amino-acid biosynthesis; L-lysine biosynthesis via AAA pathway; L-lysine from L-alpha-aminoadipate (Thermus route): step 4/5.</text>
</comment>
<dbReference type="AlphaFoldDB" id="E1I9T6"/>
<dbReference type="InterPro" id="IPR015424">
    <property type="entry name" value="PyrdxlP-dep_Trfase"/>
</dbReference>
<dbReference type="UniPathway" id="UPA00033">
    <property type="reaction ID" value="UER00038"/>
</dbReference>
<keyword evidence="3 6" id="KW-0028">Amino-acid biosynthesis</keyword>
<evidence type="ECO:0000256" key="3">
    <source>
        <dbReference type="ARBA" id="ARBA00022605"/>
    </source>
</evidence>
<dbReference type="FunFam" id="3.40.640.10:FF:000004">
    <property type="entry name" value="Acetylornithine aminotransferase"/>
    <property type="match status" value="1"/>
</dbReference>
<feature type="modified residue" description="N6-(pyridoxal phosphate)lysine" evidence="6">
    <location>
        <position position="248"/>
    </location>
</feature>
<feature type="binding site" evidence="6">
    <location>
        <position position="134"/>
    </location>
    <ligand>
        <name>pyridoxal 5'-phosphate</name>
        <dbReference type="ChEBI" id="CHEBI:597326"/>
    </ligand>
</feature>
<gene>
    <name evidence="6" type="primary">lysJ</name>
    <name evidence="7" type="ORF">OSCT_0087</name>
</gene>
<comment type="function">
    <text evidence="6">Catalyzes the transfer of the amino group of L-glutamate to [LysW]-aminoadipate 6-semialdehyde, generating [LysW]-gamma-L-lysine.</text>
</comment>
<keyword evidence="1 6" id="KW-0963">Cytoplasm</keyword>
<dbReference type="GO" id="GO:0008483">
    <property type="term" value="F:transaminase activity"/>
    <property type="evidence" value="ECO:0007669"/>
    <property type="project" value="UniProtKB-UniRule"/>
</dbReference>
<evidence type="ECO:0000256" key="6">
    <source>
        <dbReference type="HAMAP-Rule" id="MF_02084"/>
    </source>
</evidence>
<name>E1I9T6_9CHLR</name>
<evidence type="ECO:0000313" key="7">
    <source>
        <dbReference type="EMBL" id="EFO81938.1"/>
    </source>
</evidence>
<protein>
    <recommendedName>
        <fullName evidence="6">Putative [LysW]-aminoadipate semialdehyde transaminase</fullName>
        <ecNumber evidence="6">2.6.1.118</ecNumber>
    </recommendedName>
</protein>
<dbReference type="PANTHER" id="PTHR11986">
    <property type="entry name" value="AMINOTRANSFERASE CLASS III"/>
    <property type="match status" value="1"/>
</dbReference>
<dbReference type="InterPro" id="IPR015421">
    <property type="entry name" value="PyrdxlP-dep_Trfase_major"/>
</dbReference>
<sequence length="388" mass="41051">MTSNETIIATEQQFTSGLYPKRPVAIVRGEGARLYDADGRMYIDCVGGQGSANLGHSHPALVAAVQAQAARLMSCPEIFHNDERAAYLQELAAVLPFPARIFLCNSGAEAIEAGLKFARLLSGRKGIIATKRAFHGRTMGALSATWEPKYREPFLPLVPEFGHVAYGDAEELAEVVNETTAAILLEPVQGEGGVRPAPAGYLEAARRICDERGALLLLDEVQTGFGRTGRMFACEHSGVVPDILILAKSIAGGLPMGAVAIHARHGALPGGTHGTTFGGNPLLCAAARAALRVYQEDAIPEQAATKGAWLIEQLRNLKLPAVREVRGQGLLVGLELKTRVQPTLTALMERGVLALPAGPTVLRLLPPLVISTADLETVVATIGEVLGS</sequence>
<dbReference type="SUPFAM" id="SSF53383">
    <property type="entry name" value="PLP-dependent transferases"/>
    <property type="match status" value="1"/>
</dbReference>
<evidence type="ECO:0000256" key="4">
    <source>
        <dbReference type="ARBA" id="ARBA00022679"/>
    </source>
</evidence>
<proteinExistence type="inferred from homology"/>